<evidence type="ECO:0000259" key="1">
    <source>
        <dbReference type="Pfam" id="PF04326"/>
    </source>
</evidence>
<keyword evidence="2" id="KW-0067">ATP-binding</keyword>
<gene>
    <name evidence="2" type="ORF">V2V91_02675</name>
</gene>
<dbReference type="RefSeq" id="WP_331790679.1">
    <property type="nucleotide sequence ID" value="NZ_BAAAUO010000003.1"/>
</dbReference>
<name>A0ABU7V300_9MICO</name>
<dbReference type="PANTHER" id="PTHR30595:SF6">
    <property type="entry name" value="SCHLAFEN ALBA-2 DOMAIN-CONTAINING PROTEIN"/>
    <property type="match status" value="1"/>
</dbReference>
<evidence type="ECO:0000313" key="3">
    <source>
        <dbReference type="Proteomes" id="UP001351900"/>
    </source>
</evidence>
<keyword evidence="2" id="KW-0547">Nucleotide-binding</keyword>
<dbReference type="Pfam" id="PF04326">
    <property type="entry name" value="SLFN_AlbA_2"/>
    <property type="match status" value="1"/>
</dbReference>
<dbReference type="Pfam" id="PF13749">
    <property type="entry name" value="HATPase_c_4"/>
    <property type="match status" value="1"/>
</dbReference>
<keyword evidence="3" id="KW-1185">Reference proteome</keyword>
<dbReference type="Gene3D" id="6.10.10.130">
    <property type="match status" value="1"/>
</dbReference>
<dbReference type="Gene3D" id="3.30.950.30">
    <property type="entry name" value="Schlafen, AAA domain"/>
    <property type="match status" value="1"/>
</dbReference>
<dbReference type="InterPro" id="IPR007421">
    <property type="entry name" value="Schlafen_AlbA_2_dom"/>
</dbReference>
<evidence type="ECO:0000313" key="2">
    <source>
        <dbReference type="EMBL" id="MEF2254042.1"/>
    </source>
</evidence>
<dbReference type="EMBL" id="JAZHOV010000001">
    <property type="protein sequence ID" value="MEF2254042.1"/>
    <property type="molecule type" value="Genomic_DNA"/>
</dbReference>
<accession>A0ABU7V300</accession>
<proteinExistence type="predicted"/>
<feature type="domain" description="Schlafen AlbA-2" evidence="1">
    <location>
        <begin position="51"/>
        <end position="150"/>
    </location>
</feature>
<reference evidence="2 3" key="1">
    <citation type="submission" date="2024-01" db="EMBL/GenBank/DDBJ databases">
        <title>the genome sequence of strain Microbacterium schleiferi NBRC 15075.</title>
        <authorList>
            <person name="Ding Y."/>
            <person name="Zhang G."/>
        </authorList>
    </citation>
    <scope>NUCLEOTIDE SEQUENCE [LARGE SCALE GENOMIC DNA]</scope>
    <source>
        <strain evidence="2 3">NBRC 15075</strain>
    </source>
</reference>
<dbReference type="Gene3D" id="3.30.565.60">
    <property type="match status" value="1"/>
</dbReference>
<protein>
    <submittedName>
        <fullName evidence="2">ATP-binding protein</fullName>
    </submittedName>
</protein>
<dbReference type="InterPro" id="IPR038475">
    <property type="entry name" value="RecG_C_sf"/>
</dbReference>
<dbReference type="InterPro" id="IPR038461">
    <property type="entry name" value="Schlafen_AlbA_2_dom_sf"/>
</dbReference>
<dbReference type="PANTHER" id="PTHR30595">
    <property type="entry name" value="GLPR-RELATED TRANSCRIPTIONAL REPRESSOR"/>
    <property type="match status" value="1"/>
</dbReference>
<dbReference type="GO" id="GO:0005524">
    <property type="term" value="F:ATP binding"/>
    <property type="evidence" value="ECO:0007669"/>
    <property type="project" value="UniProtKB-KW"/>
</dbReference>
<organism evidence="2 3">
    <name type="scientific">Microbacterium schleiferi</name>
    <dbReference type="NCBI Taxonomy" id="69362"/>
    <lineage>
        <taxon>Bacteria</taxon>
        <taxon>Bacillati</taxon>
        <taxon>Actinomycetota</taxon>
        <taxon>Actinomycetes</taxon>
        <taxon>Micrococcales</taxon>
        <taxon>Microbacteriaceae</taxon>
        <taxon>Microbacterium</taxon>
    </lineage>
</organism>
<dbReference type="Proteomes" id="UP001351900">
    <property type="component" value="Unassembled WGS sequence"/>
</dbReference>
<sequence>MTLFAPSPAQQAVEDALATLRAGGKVTERARTDLKEEAGRRGKAGVILAGDRESEVAVTALLPEIACMANTPGGGALLVGVADDSTLIGTELDEEWVRRRIYDRLERRLTCDVVPVEINGVRVLAIIVPEAIEPLAVKGRLTWRVGDACVDIDLSTWQTRRHGGIRHDWSADPSPHTIDDAREAAIEIARDFLRTSGDESAHDLAEAPRAELLRRLNVVTSDGHLTNAGALVFVGRGMPALDYLRRDISGDDSVERVRVSGRSLLEELEAVFRSARAYNPVVHAAEGLTHAQLRQIPERALREAIVNGVAHREWGVSDPTVIEHTGGTLVVTSPGGFITGVTENNVITHPSASRNVALVELLAHLRVAEREGIGVDRMYGDMLRLGCPPPSITETSTPSVRTALIGNNPALGWRAWLGQLDPRATQNDLRLLMGIAFIVEHGWADAEALAPYLQVSATEAQDTIRSLQTIRSLSGPVVHVVAGTPPATDLAIALTPEAREDLRARDDDTGYHRTWPTRETIALTYARARRRISSTELGSITGASPSNVGSVLQNLEDAGHLLPSRPTRRGAGFHYLFPDPHHELATDQEANS</sequence>
<comment type="caution">
    <text evidence="2">The sequence shown here is derived from an EMBL/GenBank/DDBJ whole genome shotgun (WGS) entry which is preliminary data.</text>
</comment>